<reference evidence="7 8" key="1">
    <citation type="submission" date="2018-03" db="EMBL/GenBank/DDBJ databases">
        <title>Genomic Encyclopedia of Archaeal and Bacterial Type Strains, Phase II (KMG-II): from individual species to whole genera.</title>
        <authorList>
            <person name="Goeker M."/>
        </authorList>
    </citation>
    <scope>NUCLEOTIDE SEQUENCE [LARGE SCALE GENOMIC DNA]</scope>
    <source>
        <strain evidence="7 8">DSM 28057</strain>
    </source>
</reference>
<dbReference type="GO" id="GO:0005886">
    <property type="term" value="C:plasma membrane"/>
    <property type="evidence" value="ECO:0007669"/>
    <property type="project" value="UniProtKB-SubCell"/>
</dbReference>
<dbReference type="InterPro" id="IPR002797">
    <property type="entry name" value="Polysacc_synth"/>
</dbReference>
<feature type="transmembrane region" description="Helical" evidence="6">
    <location>
        <begin position="100"/>
        <end position="123"/>
    </location>
</feature>
<comment type="caution">
    <text evidence="7">The sequence shown here is derived from an EMBL/GenBank/DDBJ whole genome shotgun (WGS) entry which is preliminary data.</text>
</comment>
<feature type="transmembrane region" description="Helical" evidence="6">
    <location>
        <begin position="331"/>
        <end position="354"/>
    </location>
</feature>
<organism evidence="7 8">
    <name type="scientific">Cecembia rubra</name>
    <dbReference type="NCBI Taxonomy" id="1485585"/>
    <lineage>
        <taxon>Bacteria</taxon>
        <taxon>Pseudomonadati</taxon>
        <taxon>Bacteroidota</taxon>
        <taxon>Cytophagia</taxon>
        <taxon>Cytophagales</taxon>
        <taxon>Cyclobacteriaceae</taxon>
        <taxon>Cecembia</taxon>
    </lineage>
</organism>
<feature type="transmembrane region" description="Helical" evidence="6">
    <location>
        <begin position="32"/>
        <end position="52"/>
    </location>
</feature>
<dbReference type="PANTHER" id="PTHR30250:SF11">
    <property type="entry name" value="O-ANTIGEN TRANSPORTER-RELATED"/>
    <property type="match status" value="1"/>
</dbReference>
<evidence type="ECO:0000256" key="4">
    <source>
        <dbReference type="ARBA" id="ARBA00022989"/>
    </source>
</evidence>
<dbReference type="Proteomes" id="UP000240708">
    <property type="component" value="Unassembled WGS sequence"/>
</dbReference>
<dbReference type="InterPro" id="IPR050833">
    <property type="entry name" value="Poly_Biosynth_Transport"/>
</dbReference>
<evidence type="ECO:0000256" key="2">
    <source>
        <dbReference type="ARBA" id="ARBA00022475"/>
    </source>
</evidence>
<feature type="transmembrane region" description="Helical" evidence="6">
    <location>
        <begin position="391"/>
        <end position="412"/>
    </location>
</feature>
<gene>
    <name evidence="7" type="ORF">CLV48_102424</name>
</gene>
<sequence>MHFFEILIDRFNNLYTRGDRSSLVFKNIVNSFFFKGLGIVLSLIIVPMSISYVGAVEYGVWLTVSSVANWMSQFDFGLGNGLRNKLTQDNSQQDFENARIYVSSIYAIMTLISLSFLVIFVILDQFLDWGTIFNIPDDLSSPVSVVVYIVIIAFCLQFVLQLLHNILTAVHLNYKANFVNTFALVISVIGMIVLYLFDNRNLIHLVLVLGFSPILSLIILSFYYFLKELKMFAPSFYRIDFQKSKSLITTGGLFFIIQLGSLVLYQTSNIIIANVLGHEDVAVYNVVYKYFTALFMLLSVILNPYWTGFAEAFGLGDYNWLSKNMQKLRKIFLLFILLCLIGLIVSPYVFQIWIGERLIVPFNVTLAVSGYFLSFFWLNIHMMLINGVGKLRISVFVIIIASIVNVPFSIYLGQFWGLIGIVTANSSILIILGVIAYVQTQKIIYQKAEGIWFK</sequence>
<evidence type="ECO:0000256" key="5">
    <source>
        <dbReference type="ARBA" id="ARBA00023136"/>
    </source>
</evidence>
<dbReference type="EMBL" id="PYGF01000002">
    <property type="protein sequence ID" value="PSL06606.1"/>
    <property type="molecule type" value="Genomic_DNA"/>
</dbReference>
<keyword evidence="4 6" id="KW-1133">Transmembrane helix</keyword>
<evidence type="ECO:0000313" key="7">
    <source>
        <dbReference type="EMBL" id="PSL06606.1"/>
    </source>
</evidence>
<feature type="transmembrane region" description="Helical" evidence="6">
    <location>
        <begin position="203"/>
        <end position="226"/>
    </location>
</feature>
<keyword evidence="5 6" id="KW-0472">Membrane</keyword>
<proteinExistence type="predicted"/>
<evidence type="ECO:0000256" key="1">
    <source>
        <dbReference type="ARBA" id="ARBA00004651"/>
    </source>
</evidence>
<feature type="transmembrane region" description="Helical" evidence="6">
    <location>
        <begin position="178"/>
        <end position="197"/>
    </location>
</feature>
<name>A0A2P8EAW3_9BACT</name>
<keyword evidence="2" id="KW-1003">Cell membrane</keyword>
<evidence type="ECO:0000256" key="6">
    <source>
        <dbReference type="SAM" id="Phobius"/>
    </source>
</evidence>
<feature type="transmembrane region" description="Helical" evidence="6">
    <location>
        <begin position="418"/>
        <end position="438"/>
    </location>
</feature>
<keyword evidence="3 6" id="KW-0812">Transmembrane</keyword>
<protein>
    <submittedName>
        <fullName evidence="7">O-antigen/teichoic acid export membrane protein</fullName>
    </submittedName>
</protein>
<feature type="transmembrane region" description="Helical" evidence="6">
    <location>
        <begin position="287"/>
        <end position="310"/>
    </location>
</feature>
<comment type="subcellular location">
    <subcellularLocation>
        <location evidence="1">Cell membrane</location>
        <topology evidence="1">Multi-pass membrane protein</topology>
    </subcellularLocation>
</comment>
<feature type="transmembrane region" description="Helical" evidence="6">
    <location>
        <begin position="360"/>
        <end position="379"/>
    </location>
</feature>
<dbReference type="Pfam" id="PF01943">
    <property type="entry name" value="Polysacc_synt"/>
    <property type="match status" value="1"/>
</dbReference>
<dbReference type="AlphaFoldDB" id="A0A2P8EAW3"/>
<feature type="transmembrane region" description="Helical" evidence="6">
    <location>
        <begin position="143"/>
        <end position="166"/>
    </location>
</feature>
<keyword evidence="8" id="KW-1185">Reference proteome</keyword>
<accession>A0A2P8EAW3</accession>
<dbReference type="RefSeq" id="WP_106566516.1">
    <property type="nucleotide sequence ID" value="NZ_PYGF01000002.1"/>
</dbReference>
<feature type="transmembrane region" description="Helical" evidence="6">
    <location>
        <begin position="247"/>
        <end position="267"/>
    </location>
</feature>
<dbReference type="PANTHER" id="PTHR30250">
    <property type="entry name" value="PST FAMILY PREDICTED COLANIC ACID TRANSPORTER"/>
    <property type="match status" value="1"/>
</dbReference>
<dbReference type="OrthoDB" id="512217at2"/>
<evidence type="ECO:0000313" key="8">
    <source>
        <dbReference type="Proteomes" id="UP000240708"/>
    </source>
</evidence>
<evidence type="ECO:0000256" key="3">
    <source>
        <dbReference type="ARBA" id="ARBA00022692"/>
    </source>
</evidence>